<reference evidence="1" key="1">
    <citation type="submission" date="2023-10" db="EMBL/GenBank/DDBJ databases">
        <authorList>
            <person name="Domelevo Entfellner J.-B."/>
        </authorList>
    </citation>
    <scope>NUCLEOTIDE SEQUENCE</scope>
</reference>
<organism evidence="1 2">
    <name type="scientific">Sphenostylis stenocarpa</name>
    <dbReference type="NCBI Taxonomy" id="92480"/>
    <lineage>
        <taxon>Eukaryota</taxon>
        <taxon>Viridiplantae</taxon>
        <taxon>Streptophyta</taxon>
        <taxon>Embryophyta</taxon>
        <taxon>Tracheophyta</taxon>
        <taxon>Spermatophyta</taxon>
        <taxon>Magnoliopsida</taxon>
        <taxon>eudicotyledons</taxon>
        <taxon>Gunneridae</taxon>
        <taxon>Pentapetalae</taxon>
        <taxon>rosids</taxon>
        <taxon>fabids</taxon>
        <taxon>Fabales</taxon>
        <taxon>Fabaceae</taxon>
        <taxon>Papilionoideae</taxon>
        <taxon>50 kb inversion clade</taxon>
        <taxon>NPAAA clade</taxon>
        <taxon>indigoferoid/millettioid clade</taxon>
        <taxon>Phaseoleae</taxon>
        <taxon>Sphenostylis</taxon>
    </lineage>
</organism>
<dbReference type="EMBL" id="OY731406">
    <property type="protein sequence ID" value="CAJ1974477.1"/>
    <property type="molecule type" value="Genomic_DNA"/>
</dbReference>
<accession>A0AA86TPE0</accession>
<gene>
    <name evidence="1" type="ORF">AYBTSS11_LOCUS26557</name>
</gene>
<proteinExistence type="predicted"/>
<dbReference type="Proteomes" id="UP001189624">
    <property type="component" value="Chromosome 9"/>
</dbReference>
<dbReference type="AlphaFoldDB" id="A0AA86TPE0"/>
<evidence type="ECO:0000313" key="2">
    <source>
        <dbReference type="Proteomes" id="UP001189624"/>
    </source>
</evidence>
<name>A0AA86TPE0_9FABA</name>
<keyword evidence="2" id="KW-1185">Reference proteome</keyword>
<evidence type="ECO:0000313" key="1">
    <source>
        <dbReference type="EMBL" id="CAJ1974477.1"/>
    </source>
</evidence>
<protein>
    <submittedName>
        <fullName evidence="1">Uncharacterized protein</fullName>
    </submittedName>
</protein>
<dbReference type="Gramene" id="rna-AYBTSS11_LOCUS26557">
    <property type="protein sequence ID" value="CAJ1974477.1"/>
    <property type="gene ID" value="gene-AYBTSS11_LOCUS26557"/>
</dbReference>
<sequence length="175" mass="19542">MSVPEHNLLHVCHQGTRGHDDLMSSSPSSGLSSVDSCEGCARCEEDLLDFVSLCFSSSPRHLLCLIKSTLALYLDMRLVGHSSFKGNNGYGKYFCSCASRCCCCWILFHRQKLCQGKKVACIVLFRNNNREIKQGSSVSRQKMLSEVKERAKTLQKPNLAPQLDGLECFETLVMI</sequence>